<dbReference type="RefSeq" id="WP_132417185.1">
    <property type="nucleotide sequence ID" value="NZ_SKFG01000004.1"/>
</dbReference>
<dbReference type="Pfam" id="PF13552">
    <property type="entry name" value="DUF4127"/>
    <property type="match status" value="1"/>
</dbReference>
<name>A0A4R4EKD0_9BACL</name>
<proteinExistence type="predicted"/>
<sequence length="512" mass="58581">MKPFKKILFIPLDERPCNYYFPAALAEGTDVEVISPPLEMMGLKKKPGNTEQLWAWVKEHAREADGAILSLDTLLYGGIIPSRLHQLSIEDCETQLQQLVQLKEANPALQIYAFSLIMRCPRYSSSDEEPDYYGDYGTEIFQQGYIGHRMELGIATEEERLKKEQIDAIIPQEYLEDYLSRRAVNIEVNKKIIKYVKDKTIDFMIVPQDDSAPFGLTAIDQQKVREYVHELGVELNVYMYPGADEVGCTLMARMINAFKGRKPLIYPHFSSIQGPFITPLYEDRMLYESLKYQIIAAGGLLSSSMQEADVVLLVNTPGDTMMEANSQQQANVGYNVFRNLVEFAEMADYVIRHLKKPCVVADIAFANGADLNLVRILREKQLLFQLAGYAGWNTSSNTLGTCIAQGMIYDIYGETEQHLNFLSLRYTEDAGYCSRVRKYIAEHKLPEIQLSYFLVDGQRGQVSQMVCEQLTQFIEQHINDDQYRVVIDDCYMPWSRMFEVGLRTHLVKSKTL</sequence>
<gene>
    <name evidence="1" type="ORF">E0485_06540</name>
</gene>
<protein>
    <submittedName>
        <fullName evidence="1">DUF4127 family protein</fullName>
    </submittedName>
</protein>
<accession>A0A4R4EKD0</accession>
<evidence type="ECO:0000313" key="1">
    <source>
        <dbReference type="EMBL" id="TCZ78735.1"/>
    </source>
</evidence>
<dbReference type="EMBL" id="SKFG01000004">
    <property type="protein sequence ID" value="TCZ78735.1"/>
    <property type="molecule type" value="Genomic_DNA"/>
</dbReference>
<keyword evidence="2" id="KW-1185">Reference proteome</keyword>
<dbReference type="Proteomes" id="UP000295418">
    <property type="component" value="Unassembled WGS sequence"/>
</dbReference>
<comment type="caution">
    <text evidence="1">The sequence shown here is derived from an EMBL/GenBank/DDBJ whole genome shotgun (WGS) entry which is preliminary data.</text>
</comment>
<dbReference type="AlphaFoldDB" id="A0A4R4EKD0"/>
<reference evidence="1 2" key="1">
    <citation type="submission" date="2019-03" db="EMBL/GenBank/DDBJ databases">
        <authorList>
            <person name="Kim M.K.M."/>
        </authorList>
    </citation>
    <scope>NUCLEOTIDE SEQUENCE [LARGE SCALE GENOMIC DNA]</scope>
    <source>
        <strain evidence="1 2">18JY21-1</strain>
    </source>
</reference>
<dbReference type="OrthoDB" id="9789552at2"/>
<organism evidence="1 2">
    <name type="scientific">Paenibacillus albiflavus</name>
    <dbReference type="NCBI Taxonomy" id="2545760"/>
    <lineage>
        <taxon>Bacteria</taxon>
        <taxon>Bacillati</taxon>
        <taxon>Bacillota</taxon>
        <taxon>Bacilli</taxon>
        <taxon>Bacillales</taxon>
        <taxon>Paenibacillaceae</taxon>
        <taxon>Paenibacillus</taxon>
    </lineage>
</organism>
<dbReference type="InterPro" id="IPR025394">
    <property type="entry name" value="DUF4127"/>
</dbReference>
<evidence type="ECO:0000313" key="2">
    <source>
        <dbReference type="Proteomes" id="UP000295418"/>
    </source>
</evidence>